<reference evidence="3" key="1">
    <citation type="submission" date="2025-08" db="UniProtKB">
        <authorList>
            <consortium name="RefSeq"/>
        </authorList>
    </citation>
    <scope>IDENTIFICATION</scope>
    <source>
        <tissue evidence="3">Whole Larva</tissue>
    </source>
</reference>
<organism evidence="2 3">
    <name type="scientific">Nicrophorus vespilloides</name>
    <name type="common">Boreal carrion beetle</name>
    <dbReference type="NCBI Taxonomy" id="110193"/>
    <lineage>
        <taxon>Eukaryota</taxon>
        <taxon>Metazoa</taxon>
        <taxon>Ecdysozoa</taxon>
        <taxon>Arthropoda</taxon>
        <taxon>Hexapoda</taxon>
        <taxon>Insecta</taxon>
        <taxon>Pterygota</taxon>
        <taxon>Neoptera</taxon>
        <taxon>Endopterygota</taxon>
        <taxon>Coleoptera</taxon>
        <taxon>Polyphaga</taxon>
        <taxon>Staphyliniformia</taxon>
        <taxon>Silphidae</taxon>
        <taxon>Nicrophorinae</taxon>
        <taxon>Nicrophorus</taxon>
    </lineage>
</organism>
<evidence type="ECO:0000313" key="3">
    <source>
        <dbReference type="RefSeq" id="XP_017769877.1"/>
    </source>
</evidence>
<evidence type="ECO:0000256" key="1">
    <source>
        <dbReference type="ARBA" id="ARBA00010574"/>
    </source>
</evidence>
<dbReference type="PANTHER" id="PTHR21043">
    <property type="entry name" value="IOJAP SUPERFAMILY ORTHOLOG"/>
    <property type="match status" value="1"/>
</dbReference>
<dbReference type="NCBIfam" id="TIGR00090">
    <property type="entry name" value="rsfS_iojap_ybeB"/>
    <property type="match status" value="1"/>
</dbReference>
<proteinExistence type="inferred from homology"/>
<name>A0ABM1M5M7_NICVS</name>
<dbReference type="Proteomes" id="UP000695000">
    <property type="component" value="Unplaced"/>
</dbReference>
<dbReference type="InterPro" id="IPR004394">
    <property type="entry name" value="Iojap/RsfS/C7orf30"/>
</dbReference>
<keyword evidence="2" id="KW-1185">Reference proteome</keyword>
<comment type="similarity">
    <text evidence="1">Belongs to the Iojap/RsfS family.</text>
</comment>
<dbReference type="SUPFAM" id="SSF81301">
    <property type="entry name" value="Nucleotidyltransferase"/>
    <property type="match status" value="1"/>
</dbReference>
<dbReference type="Pfam" id="PF02410">
    <property type="entry name" value="RsfS"/>
    <property type="match status" value="1"/>
</dbReference>
<gene>
    <name evidence="3" type="primary">LOC108557742</name>
</gene>
<dbReference type="GeneID" id="108557742"/>
<dbReference type="RefSeq" id="XP_017769877.1">
    <property type="nucleotide sequence ID" value="XM_017914388.1"/>
</dbReference>
<dbReference type="PANTHER" id="PTHR21043:SF0">
    <property type="entry name" value="MITOCHONDRIAL ASSEMBLY OF RIBOSOMAL LARGE SUBUNIT PROTEIN 1"/>
    <property type="match status" value="1"/>
</dbReference>
<dbReference type="Gene3D" id="3.30.460.10">
    <property type="entry name" value="Beta Polymerase, domain 2"/>
    <property type="match status" value="1"/>
</dbReference>
<evidence type="ECO:0000313" key="2">
    <source>
        <dbReference type="Proteomes" id="UP000695000"/>
    </source>
</evidence>
<sequence>MAMIVSGVRRLLWNRVNQHQCRCSFQIANRIFSERQVTKDDGSTTTVELGGLSRKYQVFKDEDSEIIMDVNEERLKYLELLENEVDQMLNPYEGLNLARGISGVYDIEDLVSILKKENGLNIFVAAVPKNINYVNYICLVNAKSYRHMLAMSQFVRKVYKLKMGRNDTVPKLEGQESRDWMALDMGNIALHVFSKEARAKYDLDSLWAVGSRYDDECNQEDPIAELLERHSIYLHDMKPAP</sequence>
<protein>
    <submittedName>
        <fullName evidence="3">Uncharacterized protein LOC108557742</fullName>
    </submittedName>
</protein>
<accession>A0ABM1M5M7</accession>
<dbReference type="InterPro" id="IPR043519">
    <property type="entry name" value="NT_sf"/>
</dbReference>